<reference evidence="5" key="1">
    <citation type="submission" date="2019-06" db="EMBL/GenBank/DDBJ databases">
        <authorList>
            <consortium name="Wellcome Sanger Institute Data Sharing"/>
        </authorList>
    </citation>
    <scope>NUCLEOTIDE SEQUENCE [LARGE SCALE GENOMIC DNA]</scope>
</reference>
<evidence type="ECO:0000256" key="2">
    <source>
        <dbReference type="RuleBase" id="RU367140"/>
    </source>
</evidence>
<reference evidence="5" key="3">
    <citation type="submission" date="2025-09" db="UniProtKB">
        <authorList>
            <consortium name="Ensembl"/>
        </authorList>
    </citation>
    <scope>IDENTIFICATION</scope>
</reference>
<evidence type="ECO:0000256" key="3">
    <source>
        <dbReference type="SAM" id="MobiDB-lite"/>
    </source>
</evidence>
<comment type="function">
    <text evidence="2">Involved in pre-mRNA splicing.</text>
</comment>
<comment type="similarity">
    <text evidence="1 2">Belongs to the SNW family.</text>
</comment>
<dbReference type="PANTHER" id="PTHR12096">
    <property type="entry name" value="NUCLEAR PROTEIN SKIP-RELATED"/>
    <property type="match status" value="1"/>
</dbReference>
<reference evidence="5" key="2">
    <citation type="submission" date="2025-08" db="UniProtKB">
        <authorList>
            <consortium name="Ensembl"/>
        </authorList>
    </citation>
    <scope>IDENTIFICATION</scope>
</reference>
<feature type="compositionally biased region" description="Polar residues" evidence="3">
    <location>
        <begin position="308"/>
        <end position="326"/>
    </location>
</feature>
<keyword evidence="2" id="KW-0539">Nucleus</keyword>
<feature type="compositionally biased region" description="Basic and acidic residues" evidence="3">
    <location>
        <begin position="382"/>
        <end position="398"/>
    </location>
</feature>
<keyword evidence="2" id="KW-0747">Spliceosome</keyword>
<feature type="domain" description="SKI-interacting protein SKIP SNW" evidence="4">
    <location>
        <begin position="100"/>
        <end position="139"/>
    </location>
</feature>
<keyword evidence="2" id="KW-0508">mRNA splicing</keyword>
<sequence length="443" mass="50867">MGRKKKTSNALAVQVDAEGKIKYDAIARQGQGKDKVIFSKYTDLLPKEVLNNDAPELQRPDEDAIKELTEKTRAALDKQVSQKIAAAMPVRAADKQAPAQYIRYTPSQQGVAFNSGAKQRVIRMVEMQKDPMEPPRFKYVNITMTVKEQQEWKIPPCISNWKNAKGYTIPLDKRLAADGRGLQTVHINENFAKLAEALYIADRKAREAVEMRAQVEKKMAQKEKEKKEEKLRELAQMARDRRAGIKGHGEKGGEDSEAREREDIRQERRKERQHDKNISRAAPDKRSKLQRDQDRDISELIALGMPNPRSSSEAQYDQRLFNQSKGMDSGFAGGEDETYNVYDQPFRSGRNMAQNIYRPSKNIDKDTYADDFDTLMRNNRFVPDREFSGADHGQRREGPVQFEEDPFGLDKFLEEAKQHGGSKRPSTSSRSKDDYHEKKRRKE</sequence>
<feature type="region of interest" description="Disordered" evidence="3">
    <location>
        <begin position="238"/>
        <end position="338"/>
    </location>
</feature>
<evidence type="ECO:0000313" key="6">
    <source>
        <dbReference type="Proteomes" id="UP000472263"/>
    </source>
</evidence>
<protein>
    <recommendedName>
        <fullName evidence="2">SNW domain-containing protein 1</fullName>
    </recommendedName>
</protein>
<name>A0A667Y7N2_9TELE</name>
<evidence type="ECO:0000259" key="4">
    <source>
        <dbReference type="Pfam" id="PF02731"/>
    </source>
</evidence>
<keyword evidence="6" id="KW-1185">Reference proteome</keyword>
<dbReference type="Proteomes" id="UP000472263">
    <property type="component" value="Chromosome 24"/>
</dbReference>
<dbReference type="GO" id="GO:0005681">
    <property type="term" value="C:spliceosomal complex"/>
    <property type="evidence" value="ECO:0007669"/>
    <property type="project" value="UniProtKB-UniRule"/>
</dbReference>
<dbReference type="GeneTree" id="ENSGT00390000010423"/>
<feature type="compositionally biased region" description="Basic and acidic residues" evidence="3">
    <location>
        <begin position="238"/>
        <end position="298"/>
    </location>
</feature>
<comment type="subunit">
    <text evidence="2">Identified in the spliceosome C complex.</text>
</comment>
<dbReference type="GO" id="GO:0000398">
    <property type="term" value="P:mRNA splicing, via spliceosome"/>
    <property type="evidence" value="ECO:0007669"/>
    <property type="project" value="InterPro"/>
</dbReference>
<feature type="region of interest" description="Disordered" evidence="3">
    <location>
        <begin position="381"/>
        <end position="443"/>
    </location>
</feature>
<dbReference type="Pfam" id="PF02731">
    <property type="entry name" value="SKIP_SNW"/>
    <property type="match status" value="2"/>
</dbReference>
<organism evidence="5 6">
    <name type="scientific">Myripristis murdjan</name>
    <name type="common">pinecone soldierfish</name>
    <dbReference type="NCBI Taxonomy" id="586833"/>
    <lineage>
        <taxon>Eukaryota</taxon>
        <taxon>Metazoa</taxon>
        <taxon>Chordata</taxon>
        <taxon>Craniata</taxon>
        <taxon>Vertebrata</taxon>
        <taxon>Euteleostomi</taxon>
        <taxon>Actinopterygii</taxon>
        <taxon>Neopterygii</taxon>
        <taxon>Teleostei</taxon>
        <taxon>Neoteleostei</taxon>
        <taxon>Acanthomorphata</taxon>
        <taxon>Holocentriformes</taxon>
        <taxon>Holocentridae</taxon>
        <taxon>Myripristis</taxon>
    </lineage>
</organism>
<proteinExistence type="inferred from homology"/>
<comment type="subcellular location">
    <subcellularLocation>
        <location evidence="2">Nucleus</location>
    </subcellularLocation>
</comment>
<keyword evidence="2" id="KW-0507">mRNA processing</keyword>
<dbReference type="InterPro" id="IPR004015">
    <property type="entry name" value="SKI-int_prot_SKIP_SNW-dom"/>
</dbReference>
<accession>A0A667Y7N2</accession>
<evidence type="ECO:0000313" key="5">
    <source>
        <dbReference type="Ensembl" id="ENSMMDP00005020154.1"/>
    </source>
</evidence>
<gene>
    <name evidence="5" type="primary">SNW1</name>
    <name evidence="5" type="synonym">snw1</name>
</gene>
<evidence type="ECO:0000256" key="1">
    <source>
        <dbReference type="ARBA" id="ARBA00010197"/>
    </source>
</evidence>
<feature type="domain" description="SKI-interacting protein SKIP SNW" evidence="4">
    <location>
        <begin position="143"/>
        <end position="242"/>
    </location>
</feature>
<dbReference type="AlphaFoldDB" id="A0A667Y7N2"/>
<dbReference type="Ensembl" id="ENSMMDT00005020629.1">
    <property type="protein sequence ID" value="ENSMMDP00005020154.1"/>
    <property type="gene ID" value="ENSMMDG00005009864.1"/>
</dbReference>
<dbReference type="InterPro" id="IPR017862">
    <property type="entry name" value="SKI-int_prot_SKIP"/>
</dbReference>